<dbReference type="Gene3D" id="3.50.50.60">
    <property type="entry name" value="FAD/NAD(P)-binding domain"/>
    <property type="match status" value="1"/>
</dbReference>
<dbReference type="GO" id="GO:0009851">
    <property type="term" value="P:auxin biosynthetic process"/>
    <property type="evidence" value="ECO:0007669"/>
    <property type="project" value="TreeGrafter"/>
</dbReference>
<protein>
    <recommendedName>
        <fullName evidence="3">indole-3-pyruvate monooxygenase</fullName>
        <ecNumber evidence="3">1.14.13.168</ecNumber>
    </recommendedName>
</protein>
<comment type="similarity">
    <text evidence="1">Belongs to the FMO family.</text>
</comment>
<keyword evidence="2" id="KW-0560">Oxidoreductase</keyword>
<gene>
    <name evidence="7" type="ORF">HPP92_005181</name>
    <name evidence="6" type="ORF">HPP92_005482</name>
</gene>
<evidence type="ECO:0000313" key="7">
    <source>
        <dbReference type="EMBL" id="KAG0494187.1"/>
    </source>
</evidence>
<dbReference type="GO" id="GO:0103075">
    <property type="term" value="F:indole-3-pyruvate monooxygenase activity"/>
    <property type="evidence" value="ECO:0007669"/>
    <property type="project" value="UniProtKB-EC"/>
</dbReference>
<dbReference type="SUPFAM" id="SSF51905">
    <property type="entry name" value="FAD/NAD(P)-binding domain"/>
    <property type="match status" value="2"/>
</dbReference>
<sequence>MEPLHIQEMEGKQAHDSAFPLPHAEVDIHRPIIVGAGPSGIAVAACLKAKGIDSLVLERSDCIASLWQHRAYDRLRLHLPKRYCELPLAPYPPRFPTYPTKPQFVAYVESYARRFDVQPVFRQNVVCAEHDGEAGLWRVKTAAGREYAARFLVVATGENADVFVPKIEGYDKFSGPVLHTSSYKSGEAFRGKKVLVVGCGNSGMEVCLDLCDYDASPHLVVRNALPIRGADRLLLLAARLILGDTAHLGLPRPLVGPLELKSLTGKAPVLDVRPAIKRLRKGGAEFSDGRAEDFEAIVLATGYKSSVPTWLKERKMFSEEDGFPRRPFPNSWKGEKGLYAVGFTKRGLLGAGIDARKIAADIERNWRTEKEHPTPAVPEQLLAGVEQSSGST</sequence>
<organism evidence="6 8">
    <name type="scientific">Vanilla planifolia</name>
    <name type="common">Vanilla</name>
    <dbReference type="NCBI Taxonomy" id="51239"/>
    <lineage>
        <taxon>Eukaryota</taxon>
        <taxon>Viridiplantae</taxon>
        <taxon>Streptophyta</taxon>
        <taxon>Embryophyta</taxon>
        <taxon>Tracheophyta</taxon>
        <taxon>Spermatophyta</taxon>
        <taxon>Magnoliopsida</taxon>
        <taxon>Liliopsida</taxon>
        <taxon>Asparagales</taxon>
        <taxon>Orchidaceae</taxon>
        <taxon>Vanilloideae</taxon>
        <taxon>Vanilleae</taxon>
        <taxon>Vanilla</taxon>
    </lineage>
</organism>
<dbReference type="Pfam" id="PF13738">
    <property type="entry name" value="Pyr_redox_3"/>
    <property type="match status" value="1"/>
</dbReference>
<dbReference type="Proteomes" id="UP000636800">
    <property type="component" value="Chromosome 2"/>
</dbReference>
<feature type="region of interest" description="Disordered" evidence="5">
    <location>
        <begin position="366"/>
        <end position="392"/>
    </location>
</feature>
<dbReference type="PANTHER" id="PTHR43539:SF38">
    <property type="entry name" value="INDOLE-3-PYRUVATE MONOOXYGENASE YUCCA6"/>
    <property type="match status" value="1"/>
</dbReference>
<accession>A0A835V944</accession>
<evidence type="ECO:0000313" key="9">
    <source>
        <dbReference type="Proteomes" id="UP000639772"/>
    </source>
</evidence>
<dbReference type="EMBL" id="JADCNM010000002">
    <property type="protein sequence ID" value="KAG0494187.1"/>
    <property type="molecule type" value="Genomic_DNA"/>
</dbReference>
<evidence type="ECO:0000256" key="5">
    <source>
        <dbReference type="SAM" id="MobiDB-lite"/>
    </source>
</evidence>
<dbReference type="EMBL" id="JADCNL010000002">
    <property type="protein sequence ID" value="KAG0492084.1"/>
    <property type="molecule type" value="Genomic_DNA"/>
</dbReference>
<comment type="caution">
    <text evidence="6">The sequence shown here is derived from an EMBL/GenBank/DDBJ whole genome shotgun (WGS) entry which is preliminary data.</text>
</comment>
<keyword evidence="8" id="KW-1185">Reference proteome</keyword>
<dbReference type="InterPro" id="IPR036188">
    <property type="entry name" value="FAD/NAD-bd_sf"/>
</dbReference>
<name>A0A835V944_VANPL</name>
<evidence type="ECO:0000256" key="3">
    <source>
        <dbReference type="ARBA" id="ARBA00039148"/>
    </source>
</evidence>
<evidence type="ECO:0000313" key="6">
    <source>
        <dbReference type="EMBL" id="KAG0492084.1"/>
    </source>
</evidence>
<dbReference type="PRINTS" id="PR00368">
    <property type="entry name" value="FADPNR"/>
</dbReference>
<dbReference type="PRINTS" id="PR00469">
    <property type="entry name" value="PNDRDTASEII"/>
</dbReference>
<comment type="catalytic activity">
    <reaction evidence="4">
        <text>indole-3-pyruvate + NADPH + O2 + H(+) = (indol-3-yl)acetate + CO2 + NADP(+) + H2O</text>
        <dbReference type="Rhea" id="RHEA:34331"/>
        <dbReference type="ChEBI" id="CHEBI:15377"/>
        <dbReference type="ChEBI" id="CHEBI:15378"/>
        <dbReference type="ChEBI" id="CHEBI:15379"/>
        <dbReference type="ChEBI" id="CHEBI:16526"/>
        <dbReference type="ChEBI" id="CHEBI:17640"/>
        <dbReference type="ChEBI" id="CHEBI:30854"/>
        <dbReference type="ChEBI" id="CHEBI:57783"/>
        <dbReference type="ChEBI" id="CHEBI:58349"/>
        <dbReference type="EC" id="1.14.13.168"/>
    </reaction>
</comment>
<dbReference type="Proteomes" id="UP000639772">
    <property type="component" value="Unassembled WGS sequence"/>
</dbReference>
<evidence type="ECO:0000256" key="4">
    <source>
        <dbReference type="ARBA" id="ARBA00047707"/>
    </source>
</evidence>
<dbReference type="OrthoDB" id="66881at2759"/>
<dbReference type="GO" id="GO:0050660">
    <property type="term" value="F:flavin adenine dinucleotide binding"/>
    <property type="evidence" value="ECO:0007669"/>
    <property type="project" value="TreeGrafter"/>
</dbReference>
<evidence type="ECO:0000256" key="1">
    <source>
        <dbReference type="ARBA" id="ARBA00009183"/>
    </source>
</evidence>
<reference evidence="8 9" key="1">
    <citation type="journal article" date="2020" name="Nat. Food">
        <title>A phased Vanilla planifolia genome enables genetic improvement of flavour and production.</title>
        <authorList>
            <person name="Hasing T."/>
            <person name="Tang H."/>
            <person name="Brym M."/>
            <person name="Khazi F."/>
            <person name="Huang T."/>
            <person name="Chambers A.H."/>
        </authorList>
    </citation>
    <scope>NUCLEOTIDE SEQUENCE [LARGE SCALE GENOMIC DNA]</scope>
    <source>
        <tissue evidence="6">Leaf</tissue>
    </source>
</reference>
<dbReference type="InterPro" id="IPR050982">
    <property type="entry name" value="Auxin_biosynth/cation_transpt"/>
</dbReference>
<proteinExistence type="inferred from homology"/>
<dbReference type="PANTHER" id="PTHR43539">
    <property type="entry name" value="FLAVIN-BINDING MONOOXYGENASE-LIKE PROTEIN (AFU_ORTHOLOGUE AFUA_4G09220)"/>
    <property type="match status" value="1"/>
</dbReference>
<dbReference type="EC" id="1.14.13.168" evidence="3"/>
<evidence type="ECO:0000256" key="2">
    <source>
        <dbReference type="ARBA" id="ARBA00023002"/>
    </source>
</evidence>
<dbReference type="AlphaFoldDB" id="A0A835V944"/>
<evidence type="ECO:0000313" key="8">
    <source>
        <dbReference type="Proteomes" id="UP000636800"/>
    </source>
</evidence>